<evidence type="ECO:0000256" key="1">
    <source>
        <dbReference type="SAM" id="Coils"/>
    </source>
</evidence>
<keyword evidence="3" id="KW-1185">Reference proteome</keyword>
<keyword evidence="1" id="KW-0175">Coiled coil</keyword>
<dbReference type="HOGENOM" id="CLU_584008_0_0_1"/>
<proteinExistence type="predicted"/>
<accession>S7RHI2</accession>
<dbReference type="EMBL" id="KB469308">
    <property type="protein sequence ID" value="EPQ52049.1"/>
    <property type="molecule type" value="Genomic_DNA"/>
</dbReference>
<dbReference type="Proteomes" id="UP000030669">
    <property type="component" value="Unassembled WGS sequence"/>
</dbReference>
<dbReference type="GeneID" id="19300877"/>
<name>S7RHI2_GLOTA</name>
<feature type="coiled-coil region" evidence="1">
    <location>
        <begin position="313"/>
        <end position="375"/>
    </location>
</feature>
<evidence type="ECO:0000313" key="2">
    <source>
        <dbReference type="EMBL" id="EPQ52049.1"/>
    </source>
</evidence>
<dbReference type="SUPFAM" id="SSF90257">
    <property type="entry name" value="Myosin rod fragments"/>
    <property type="match status" value="1"/>
</dbReference>
<gene>
    <name evidence="2" type="ORF">GLOTRDRAFT_122780</name>
</gene>
<dbReference type="KEGG" id="gtr:GLOTRDRAFT_122780"/>
<dbReference type="OrthoDB" id="3271002at2759"/>
<dbReference type="AlphaFoldDB" id="S7RHI2"/>
<reference evidence="2 3" key="1">
    <citation type="journal article" date="2012" name="Science">
        <title>The Paleozoic origin of enzymatic lignin decomposition reconstructed from 31 fungal genomes.</title>
        <authorList>
            <person name="Floudas D."/>
            <person name="Binder M."/>
            <person name="Riley R."/>
            <person name="Barry K."/>
            <person name="Blanchette R.A."/>
            <person name="Henrissat B."/>
            <person name="Martinez A.T."/>
            <person name="Otillar R."/>
            <person name="Spatafora J.W."/>
            <person name="Yadav J.S."/>
            <person name="Aerts A."/>
            <person name="Benoit I."/>
            <person name="Boyd A."/>
            <person name="Carlson A."/>
            <person name="Copeland A."/>
            <person name="Coutinho P.M."/>
            <person name="de Vries R.P."/>
            <person name="Ferreira P."/>
            <person name="Findley K."/>
            <person name="Foster B."/>
            <person name="Gaskell J."/>
            <person name="Glotzer D."/>
            <person name="Gorecki P."/>
            <person name="Heitman J."/>
            <person name="Hesse C."/>
            <person name="Hori C."/>
            <person name="Igarashi K."/>
            <person name="Jurgens J.A."/>
            <person name="Kallen N."/>
            <person name="Kersten P."/>
            <person name="Kohler A."/>
            <person name="Kuees U."/>
            <person name="Kumar T.K.A."/>
            <person name="Kuo A."/>
            <person name="LaButti K."/>
            <person name="Larrondo L.F."/>
            <person name="Lindquist E."/>
            <person name="Ling A."/>
            <person name="Lombard V."/>
            <person name="Lucas S."/>
            <person name="Lundell T."/>
            <person name="Martin R."/>
            <person name="McLaughlin D.J."/>
            <person name="Morgenstern I."/>
            <person name="Morin E."/>
            <person name="Murat C."/>
            <person name="Nagy L.G."/>
            <person name="Nolan M."/>
            <person name="Ohm R.A."/>
            <person name="Patyshakuliyeva A."/>
            <person name="Rokas A."/>
            <person name="Ruiz-Duenas F.J."/>
            <person name="Sabat G."/>
            <person name="Salamov A."/>
            <person name="Samejima M."/>
            <person name="Schmutz J."/>
            <person name="Slot J.C."/>
            <person name="St John F."/>
            <person name="Stenlid J."/>
            <person name="Sun H."/>
            <person name="Sun S."/>
            <person name="Syed K."/>
            <person name="Tsang A."/>
            <person name="Wiebenga A."/>
            <person name="Young D."/>
            <person name="Pisabarro A."/>
            <person name="Eastwood D.C."/>
            <person name="Martin F."/>
            <person name="Cullen D."/>
            <person name="Grigoriev I.V."/>
            <person name="Hibbett D.S."/>
        </authorList>
    </citation>
    <scope>NUCLEOTIDE SEQUENCE [LARGE SCALE GENOMIC DNA]</scope>
    <source>
        <strain evidence="2 3">ATCC 11539</strain>
    </source>
</reference>
<protein>
    <submittedName>
        <fullName evidence="2">Uncharacterized protein</fullName>
    </submittedName>
</protein>
<organism evidence="2 3">
    <name type="scientific">Gloeophyllum trabeum (strain ATCC 11539 / FP-39264 / Madison 617)</name>
    <name type="common">Brown rot fungus</name>
    <dbReference type="NCBI Taxonomy" id="670483"/>
    <lineage>
        <taxon>Eukaryota</taxon>
        <taxon>Fungi</taxon>
        <taxon>Dikarya</taxon>
        <taxon>Basidiomycota</taxon>
        <taxon>Agaricomycotina</taxon>
        <taxon>Agaricomycetes</taxon>
        <taxon>Gloeophyllales</taxon>
        <taxon>Gloeophyllaceae</taxon>
        <taxon>Gloeophyllum</taxon>
    </lineage>
</organism>
<sequence length="468" mass="52198">MSSRVPKSKSGVFSGYLIDPDKFKEFVSSLPVEKVWEDEECFGDPYEALIIGYCNWRLQVGRVNPQKKKYLPRIRVRHALPGEPSVTQDRITHMFFATRCVPYKRSSQMDESHPDSQRLREETERDRALFNVFKQTVESEGGKIDRDMVTFGIIRDWHPAHDPFCSMSPPSSATFGTAVIIFRGGGCVFGCSMPSIVYCTRPACCAPSDVWTHATEGEAAAHGGRGAAWAANAQRILELDEKSSEIERLSAELVVSQAREAELVSKIQDMELAKAADASRHEAETTSVRSSLESMQRDVKDLGAQLRVSVAARVKLETEVKNLYAKLDSARSSLEAETARSAAMEKDLRQVTAKIHALQDELERAVAARRAEQSKLATLVSGYNKLRKQQMDSYAEFDQMSVARHLKLLLEVTDSDVLLGQILLEFYFIVMSLEAASSFSELNSANRPLTFPWYSESSVALSFASTAI</sequence>
<dbReference type="RefSeq" id="XP_007869249.1">
    <property type="nucleotide sequence ID" value="XM_007871058.1"/>
</dbReference>
<evidence type="ECO:0000313" key="3">
    <source>
        <dbReference type="Proteomes" id="UP000030669"/>
    </source>
</evidence>